<keyword evidence="3" id="KW-1185">Reference proteome</keyword>
<proteinExistence type="predicted"/>
<feature type="region of interest" description="Disordered" evidence="1">
    <location>
        <begin position="47"/>
        <end position="84"/>
    </location>
</feature>
<dbReference type="AlphaFoldDB" id="A0ABD0KY62"/>
<dbReference type="EMBL" id="JACVVK020000111">
    <property type="protein sequence ID" value="KAK7491755.1"/>
    <property type="molecule type" value="Genomic_DNA"/>
</dbReference>
<accession>A0ABD0KY62</accession>
<evidence type="ECO:0000313" key="3">
    <source>
        <dbReference type="Proteomes" id="UP001519460"/>
    </source>
</evidence>
<name>A0ABD0KY62_9CAEN</name>
<sequence length="84" mass="9625">MKRATVKSGKQMSWHGLAFGHVFWADPEQYLIKPRWWLLTARSMGGHVNHDQEKPSPELPTTLLTPRWSSVRQLSGPRPRPAPV</sequence>
<reference evidence="2 3" key="1">
    <citation type="journal article" date="2023" name="Sci. Data">
        <title>Genome assembly of the Korean intertidal mud-creeper Batillaria attramentaria.</title>
        <authorList>
            <person name="Patra A.K."/>
            <person name="Ho P.T."/>
            <person name="Jun S."/>
            <person name="Lee S.J."/>
            <person name="Kim Y."/>
            <person name="Won Y.J."/>
        </authorList>
    </citation>
    <scope>NUCLEOTIDE SEQUENCE [LARGE SCALE GENOMIC DNA]</scope>
    <source>
        <strain evidence="2">Wonlab-2016</strain>
    </source>
</reference>
<dbReference type="Proteomes" id="UP001519460">
    <property type="component" value="Unassembled WGS sequence"/>
</dbReference>
<organism evidence="2 3">
    <name type="scientific">Batillaria attramentaria</name>
    <dbReference type="NCBI Taxonomy" id="370345"/>
    <lineage>
        <taxon>Eukaryota</taxon>
        <taxon>Metazoa</taxon>
        <taxon>Spiralia</taxon>
        <taxon>Lophotrochozoa</taxon>
        <taxon>Mollusca</taxon>
        <taxon>Gastropoda</taxon>
        <taxon>Caenogastropoda</taxon>
        <taxon>Sorbeoconcha</taxon>
        <taxon>Cerithioidea</taxon>
        <taxon>Batillariidae</taxon>
        <taxon>Batillaria</taxon>
    </lineage>
</organism>
<gene>
    <name evidence="2" type="ORF">BaRGS_00017011</name>
</gene>
<protein>
    <submittedName>
        <fullName evidence="2">Uncharacterized protein</fullName>
    </submittedName>
</protein>
<evidence type="ECO:0000313" key="2">
    <source>
        <dbReference type="EMBL" id="KAK7491755.1"/>
    </source>
</evidence>
<comment type="caution">
    <text evidence="2">The sequence shown here is derived from an EMBL/GenBank/DDBJ whole genome shotgun (WGS) entry which is preliminary data.</text>
</comment>
<evidence type="ECO:0000256" key="1">
    <source>
        <dbReference type="SAM" id="MobiDB-lite"/>
    </source>
</evidence>